<evidence type="ECO:0000313" key="2">
    <source>
        <dbReference type="EMBL" id="GAA6270021.1"/>
    </source>
</evidence>
<evidence type="ECO:0000313" key="3">
    <source>
        <dbReference type="Proteomes" id="UP001600894"/>
    </source>
</evidence>
<name>A0ABQ0B179_9FIRM</name>
<comment type="caution">
    <text evidence="2">The sequence shown here is derived from an EMBL/GenBank/DDBJ whole genome shotgun (WGS) entry which is preliminary data.</text>
</comment>
<keyword evidence="3" id="KW-1185">Reference proteome</keyword>
<organism evidence="2 3">
    <name type="scientific">Enterocloster alcoholdehydrogenati</name>
    <dbReference type="NCBI Taxonomy" id="2547410"/>
    <lineage>
        <taxon>Bacteria</taxon>
        <taxon>Bacillati</taxon>
        <taxon>Bacillota</taxon>
        <taxon>Clostridia</taxon>
        <taxon>Lachnospirales</taxon>
        <taxon>Lachnospiraceae</taxon>
        <taxon>Enterocloster</taxon>
    </lineage>
</organism>
<evidence type="ECO:0000256" key="1">
    <source>
        <dbReference type="SAM" id="Phobius"/>
    </source>
</evidence>
<feature type="transmembrane region" description="Helical" evidence="1">
    <location>
        <begin position="41"/>
        <end position="59"/>
    </location>
</feature>
<sequence>MTPPRPYGPFHLLFTAAGAGAAVWLSALLSRPQKSPGLSRLLFLCGLVLAVCEGFKQGFLYFVENNHTYDWWYFPFQLCSVPMYLGLLLPAANSVPRLRSVFTVFIQDYGLLGGIMALLEPSGLMHPYWLMTIHGFLWHFILIFMGLSCAFQTESGKDMRSFLRTIPLFLFCAALATAVNLLSHPYGDADMFYLSPYYPNSQIVFHQIALTLGVGTGNILYLLSMILGGGICHLISKKLYYFQKHHSKASLF</sequence>
<dbReference type="EMBL" id="BAABXL010000001">
    <property type="protein sequence ID" value="GAA6270021.1"/>
    <property type="molecule type" value="Genomic_DNA"/>
</dbReference>
<keyword evidence="1" id="KW-0812">Transmembrane</keyword>
<evidence type="ECO:0008006" key="4">
    <source>
        <dbReference type="Google" id="ProtNLM"/>
    </source>
</evidence>
<protein>
    <recommendedName>
        <fullName evidence="4">Integral membrane protein (Intg_mem_TP0381)</fullName>
    </recommendedName>
</protein>
<keyword evidence="1" id="KW-1133">Transmembrane helix</keyword>
<proteinExistence type="predicted"/>
<dbReference type="RefSeq" id="WP_390470693.1">
    <property type="nucleotide sequence ID" value="NZ_BAABXL010000001.1"/>
</dbReference>
<feature type="transmembrane region" description="Helical" evidence="1">
    <location>
        <begin position="203"/>
        <end position="235"/>
    </location>
</feature>
<dbReference type="Proteomes" id="UP001600894">
    <property type="component" value="Unassembled WGS sequence"/>
</dbReference>
<feature type="transmembrane region" description="Helical" evidence="1">
    <location>
        <begin position="131"/>
        <end position="150"/>
    </location>
</feature>
<gene>
    <name evidence="2" type="ORF">F130042H8_30810</name>
</gene>
<feature type="transmembrane region" description="Helical" evidence="1">
    <location>
        <begin position="162"/>
        <end position="183"/>
    </location>
</feature>
<feature type="transmembrane region" description="Helical" evidence="1">
    <location>
        <begin position="12"/>
        <end position="29"/>
    </location>
</feature>
<feature type="transmembrane region" description="Helical" evidence="1">
    <location>
        <begin position="71"/>
        <end position="89"/>
    </location>
</feature>
<accession>A0ABQ0B179</accession>
<reference evidence="2 3" key="1">
    <citation type="submission" date="2024-04" db="EMBL/GenBank/DDBJ databases">
        <title>Defined microbial consortia suppress multidrug-resistant proinflammatory Enterobacteriaceae via ecological control.</title>
        <authorList>
            <person name="Furuichi M."/>
            <person name="Kawaguchi T."/>
            <person name="Pust M."/>
            <person name="Yasuma K."/>
            <person name="Plichta D."/>
            <person name="Hasegawa N."/>
            <person name="Ohya T."/>
            <person name="Bhattarai S."/>
            <person name="Sasajima S."/>
            <person name="Aoto Y."/>
            <person name="Tuganbaev T."/>
            <person name="Yaginuma M."/>
            <person name="Ueda M."/>
            <person name="Okahashi N."/>
            <person name="Amafuji K."/>
            <person name="Kiridooshi Y."/>
            <person name="Sugita K."/>
            <person name="Strazar M."/>
            <person name="Skelly A."/>
            <person name="Suda W."/>
            <person name="Hattori M."/>
            <person name="Nakamoto N."/>
            <person name="Caballero S."/>
            <person name="Norman J."/>
            <person name="Olle B."/>
            <person name="Tanoue T."/>
            <person name="Arita M."/>
            <person name="Bucci V."/>
            <person name="Atarashi K."/>
            <person name="Xavier R."/>
            <person name="Honda K."/>
        </authorList>
    </citation>
    <scope>NUCLEOTIDE SEQUENCE [LARGE SCALE GENOMIC DNA]</scope>
    <source>
        <strain evidence="3">f13</strain>
    </source>
</reference>
<feature type="transmembrane region" description="Helical" evidence="1">
    <location>
        <begin position="101"/>
        <end position="119"/>
    </location>
</feature>
<keyword evidence="1" id="KW-0472">Membrane</keyword>
<dbReference type="Pfam" id="PF14808">
    <property type="entry name" value="TMEM164"/>
    <property type="match status" value="1"/>
</dbReference>